<feature type="domain" description="Glutamine amidotransferase type-2" evidence="1">
    <location>
        <begin position="2"/>
        <end position="254"/>
    </location>
</feature>
<dbReference type="InterPro" id="IPR017932">
    <property type="entry name" value="GATase_2_dom"/>
</dbReference>
<protein>
    <recommendedName>
        <fullName evidence="1">Glutamine amidotransferase type-2 domain-containing protein</fullName>
    </recommendedName>
</protein>
<sequence>MCVVIAKPKGVQISRKYLRNCYLSNPDGAGFMFVRDKEIVIQKGYFSFELFWEDYKKAEQEYTKSPFVIHFRIATSGGVNEFNCHPFKIDEQSAFAHNGIFYDLPYTDELSDTQIFNNRILKTLPGDWTKWDGIKRLIQGFIKESNSKVVFLGNNKDIWICGEEEGDWFKGSWYSNNSHTLAKFNRQYWHSSYYEKKWGDDETTSGLVELDPEGINCEECSARVSSSSISWVEGYGPLCLDCREEYQVNLGFSK</sequence>
<dbReference type="PROSITE" id="PS51278">
    <property type="entry name" value="GATASE_TYPE_2"/>
    <property type="match status" value="1"/>
</dbReference>
<proteinExistence type="predicted"/>
<dbReference type="EMBL" id="LAZR01021189">
    <property type="protein sequence ID" value="KKL86175.1"/>
    <property type="molecule type" value="Genomic_DNA"/>
</dbReference>
<dbReference type="InterPro" id="IPR029055">
    <property type="entry name" value="Ntn_hydrolases_N"/>
</dbReference>
<gene>
    <name evidence="2" type="ORF">LCGC14_1947340</name>
</gene>
<dbReference type="SUPFAM" id="SSF56235">
    <property type="entry name" value="N-terminal nucleophile aminohydrolases (Ntn hydrolases)"/>
    <property type="match status" value="1"/>
</dbReference>
<dbReference type="Gene3D" id="3.60.20.10">
    <property type="entry name" value="Glutamine Phosphoribosylpyrophosphate, subunit 1, domain 1"/>
    <property type="match status" value="1"/>
</dbReference>
<comment type="caution">
    <text evidence="2">The sequence shown here is derived from an EMBL/GenBank/DDBJ whole genome shotgun (WGS) entry which is preliminary data.</text>
</comment>
<dbReference type="AlphaFoldDB" id="A0A0F9HWT4"/>
<organism evidence="2">
    <name type="scientific">marine sediment metagenome</name>
    <dbReference type="NCBI Taxonomy" id="412755"/>
    <lineage>
        <taxon>unclassified sequences</taxon>
        <taxon>metagenomes</taxon>
        <taxon>ecological metagenomes</taxon>
    </lineage>
</organism>
<name>A0A0F9HWT4_9ZZZZ</name>
<reference evidence="2" key="1">
    <citation type="journal article" date="2015" name="Nature">
        <title>Complex archaea that bridge the gap between prokaryotes and eukaryotes.</title>
        <authorList>
            <person name="Spang A."/>
            <person name="Saw J.H."/>
            <person name="Jorgensen S.L."/>
            <person name="Zaremba-Niedzwiedzka K."/>
            <person name="Martijn J."/>
            <person name="Lind A.E."/>
            <person name="van Eijk R."/>
            <person name="Schleper C."/>
            <person name="Guy L."/>
            <person name="Ettema T.J."/>
        </authorList>
    </citation>
    <scope>NUCLEOTIDE SEQUENCE</scope>
</reference>
<evidence type="ECO:0000313" key="2">
    <source>
        <dbReference type="EMBL" id="KKL86175.1"/>
    </source>
</evidence>
<evidence type="ECO:0000259" key="1">
    <source>
        <dbReference type="PROSITE" id="PS51278"/>
    </source>
</evidence>
<accession>A0A0F9HWT4</accession>